<sequence>MLLSIAVVIVGCLMGVIDLPKLWRKKEWKEVTVYSCLLLTSIFFGIVAVNLWEFPSPLYIIIWIYKPVNQLLAYITGS</sequence>
<keyword evidence="1" id="KW-0472">Membrane</keyword>
<keyword evidence="1" id="KW-0812">Transmembrane</keyword>
<dbReference type="Proteomes" id="UP000198538">
    <property type="component" value="Unassembled WGS sequence"/>
</dbReference>
<keyword evidence="1" id="KW-1133">Transmembrane helix</keyword>
<gene>
    <name evidence="2" type="ORF">SAMN05720606_12414</name>
</gene>
<dbReference type="AlphaFoldDB" id="A0A1G5LET8"/>
<accession>A0A1G5LET8</accession>
<evidence type="ECO:0000313" key="2">
    <source>
        <dbReference type="EMBL" id="SCZ10770.1"/>
    </source>
</evidence>
<feature type="transmembrane region" description="Helical" evidence="1">
    <location>
        <begin position="31"/>
        <end position="52"/>
    </location>
</feature>
<dbReference type="EMBL" id="FMVM01000024">
    <property type="protein sequence ID" value="SCZ10770.1"/>
    <property type="molecule type" value="Genomic_DNA"/>
</dbReference>
<evidence type="ECO:0000256" key="1">
    <source>
        <dbReference type="SAM" id="Phobius"/>
    </source>
</evidence>
<protein>
    <submittedName>
        <fullName evidence="2">Uncharacterized protein</fullName>
    </submittedName>
</protein>
<dbReference type="RefSeq" id="WP_090924532.1">
    <property type="nucleotide sequence ID" value="NZ_FMVM01000024.1"/>
</dbReference>
<proteinExistence type="predicted"/>
<reference evidence="3" key="1">
    <citation type="submission" date="2016-10" db="EMBL/GenBank/DDBJ databases">
        <authorList>
            <person name="Varghese N."/>
            <person name="Submissions S."/>
        </authorList>
    </citation>
    <scope>NUCLEOTIDE SEQUENCE [LARGE SCALE GENOMIC DNA]</scope>
    <source>
        <strain evidence="3">BL9</strain>
    </source>
</reference>
<keyword evidence="3" id="KW-1185">Reference proteome</keyword>
<name>A0A1G5LET8_9BACL</name>
<evidence type="ECO:0000313" key="3">
    <source>
        <dbReference type="Proteomes" id="UP000198538"/>
    </source>
</evidence>
<dbReference type="STRING" id="582692.SAMN05720606_12414"/>
<organism evidence="2 3">
    <name type="scientific">Paenibacillus polysaccharolyticus</name>
    <dbReference type="NCBI Taxonomy" id="582692"/>
    <lineage>
        <taxon>Bacteria</taxon>
        <taxon>Bacillati</taxon>
        <taxon>Bacillota</taxon>
        <taxon>Bacilli</taxon>
        <taxon>Bacillales</taxon>
        <taxon>Paenibacillaceae</taxon>
        <taxon>Paenibacillus</taxon>
    </lineage>
</organism>